<evidence type="ECO:0000256" key="7">
    <source>
        <dbReference type="ARBA" id="ARBA00022679"/>
    </source>
</evidence>
<dbReference type="NCBIfam" id="NF000996">
    <property type="entry name" value="PRK00105.1"/>
    <property type="match status" value="1"/>
</dbReference>
<evidence type="ECO:0000256" key="6">
    <source>
        <dbReference type="ARBA" id="ARBA00022676"/>
    </source>
</evidence>
<dbReference type="UniPathway" id="UPA00061">
    <property type="reaction ID" value="UER00516"/>
</dbReference>
<evidence type="ECO:0000256" key="8">
    <source>
        <dbReference type="ARBA" id="ARBA00030686"/>
    </source>
</evidence>
<dbReference type="EC" id="2.4.2.21" evidence="3 10"/>
<feature type="active site" description="Proton acceptor" evidence="10">
    <location>
        <position position="309"/>
    </location>
</feature>
<comment type="function">
    <text evidence="10">Catalyzes the synthesis of alpha-ribazole-5'-phosphate from nicotinate mononucleotide (NAMN) and 5,6-dimethylbenzimidazole (DMB).</text>
</comment>
<dbReference type="NCBIfam" id="TIGR03160">
    <property type="entry name" value="cobT_DBIPRT"/>
    <property type="match status" value="1"/>
</dbReference>
<dbReference type="AlphaFoldDB" id="A0A4R1BB92"/>
<dbReference type="OrthoDB" id="9781491at2"/>
<evidence type="ECO:0000256" key="1">
    <source>
        <dbReference type="ARBA" id="ARBA00005049"/>
    </source>
</evidence>
<dbReference type="InterPro" id="IPR003200">
    <property type="entry name" value="Nict_dMeBzImd_PRibTrfase"/>
</dbReference>
<protein>
    <recommendedName>
        <fullName evidence="4 10">Nicotinate-nucleotide--dimethylbenzimidazole phosphoribosyltransferase</fullName>
        <shortName evidence="10">NN:DBI PRT</shortName>
        <ecNumber evidence="3 10">2.4.2.21</ecNumber>
    </recommendedName>
    <alternativeName>
        <fullName evidence="8 10">N(1)-alpha-phosphoribosyltransferase</fullName>
    </alternativeName>
</protein>
<organism evidence="11 12">
    <name type="scientific">Flaviaesturariibacter flavus</name>
    <dbReference type="NCBI Taxonomy" id="2502780"/>
    <lineage>
        <taxon>Bacteria</taxon>
        <taxon>Pseudomonadati</taxon>
        <taxon>Bacteroidota</taxon>
        <taxon>Chitinophagia</taxon>
        <taxon>Chitinophagales</taxon>
        <taxon>Chitinophagaceae</taxon>
        <taxon>Flaviaestuariibacter</taxon>
    </lineage>
</organism>
<dbReference type="Proteomes" id="UP000295334">
    <property type="component" value="Unassembled WGS sequence"/>
</dbReference>
<keyword evidence="12" id="KW-1185">Reference proteome</keyword>
<keyword evidence="7 10" id="KW-0808">Transferase</keyword>
<dbReference type="GO" id="GO:0008939">
    <property type="term" value="F:nicotinate-nucleotide-dimethylbenzimidazole phosphoribosyltransferase activity"/>
    <property type="evidence" value="ECO:0007669"/>
    <property type="project" value="UniProtKB-UniRule"/>
</dbReference>
<dbReference type="PANTHER" id="PTHR43463">
    <property type="entry name" value="NICOTINATE-NUCLEOTIDE--DIMETHYLBENZIMIDAZOLE PHOSPHORIBOSYLTRANSFERASE"/>
    <property type="match status" value="1"/>
</dbReference>
<dbReference type="Pfam" id="PF02277">
    <property type="entry name" value="DBI_PRT"/>
    <property type="match status" value="1"/>
</dbReference>
<dbReference type="GO" id="GO:0009236">
    <property type="term" value="P:cobalamin biosynthetic process"/>
    <property type="evidence" value="ECO:0007669"/>
    <property type="project" value="UniProtKB-UniRule"/>
</dbReference>
<reference evidence="11 12" key="1">
    <citation type="submission" date="2019-03" db="EMBL/GenBank/DDBJ databases">
        <authorList>
            <person name="Kim M.K.M."/>
        </authorList>
    </citation>
    <scope>NUCLEOTIDE SEQUENCE [LARGE SCALE GENOMIC DNA]</scope>
    <source>
        <strain evidence="11 12">17J68-12</strain>
    </source>
</reference>
<keyword evidence="6 10" id="KW-0328">Glycosyltransferase</keyword>
<comment type="pathway">
    <text evidence="1 10">Nucleoside biosynthesis; alpha-ribazole biosynthesis; alpha-ribazole from 5,6-dimethylbenzimidazole: step 1/2.</text>
</comment>
<accession>A0A4R1BB92</accession>
<sequence>MISPEGALRHKIDNKTKPPGALGMLEELALRIGTILGTDKPALCAPHIVVFAADHGIAATGLVNPYPMEVTAQMVHNFLRGGAAINVFCRLNGIQLRVVNAGVRASFADVRHDDFIDAPVAEGSADYRLGDAMTEAQLQNAFAAGSAIVGQIANAGCNCIGFGEMGIGNSSSAALLMHAITKLPLEACVGAGTGAQGEALHTKLRTLQEVAATHQLAAYDGGAAQLLQQVGGFEIAMMAAAYLQAAKRGMVIVVDGFIATAALLVAAGIERPVIDNCVFAHSSAERGHEALLRYLGGRPLLHLGLRLGEGTGAALAIPLLQAATAFLNEMASFESAGVSNKS</sequence>
<evidence type="ECO:0000256" key="9">
    <source>
        <dbReference type="ARBA" id="ARBA00047340"/>
    </source>
</evidence>
<dbReference type="InterPro" id="IPR023195">
    <property type="entry name" value="Nict_dMeBzImd_PRibTrfase_N"/>
</dbReference>
<gene>
    <name evidence="10 11" type="primary">cobT</name>
    <name evidence="11" type="ORF">EPD60_09610</name>
</gene>
<evidence type="ECO:0000313" key="11">
    <source>
        <dbReference type="EMBL" id="TCJ14249.1"/>
    </source>
</evidence>
<dbReference type="CDD" id="cd02439">
    <property type="entry name" value="DMB-PRT_CobT"/>
    <property type="match status" value="1"/>
</dbReference>
<evidence type="ECO:0000256" key="2">
    <source>
        <dbReference type="ARBA" id="ARBA00007110"/>
    </source>
</evidence>
<evidence type="ECO:0000256" key="5">
    <source>
        <dbReference type="ARBA" id="ARBA00022573"/>
    </source>
</evidence>
<evidence type="ECO:0000256" key="3">
    <source>
        <dbReference type="ARBA" id="ARBA00011991"/>
    </source>
</evidence>
<keyword evidence="5 10" id="KW-0169">Cobalamin biosynthesis</keyword>
<dbReference type="Gene3D" id="3.40.50.10210">
    <property type="match status" value="1"/>
</dbReference>
<dbReference type="InterPro" id="IPR017846">
    <property type="entry name" value="Nict_dMeBzImd_PRibTrfase_bact"/>
</dbReference>
<dbReference type="EMBL" id="SJZI01000042">
    <property type="protein sequence ID" value="TCJ14249.1"/>
    <property type="molecule type" value="Genomic_DNA"/>
</dbReference>
<dbReference type="Gene3D" id="1.10.1610.10">
    <property type="match status" value="1"/>
</dbReference>
<comment type="similarity">
    <text evidence="2 10">Belongs to the CobT family.</text>
</comment>
<dbReference type="PANTHER" id="PTHR43463:SF1">
    <property type="entry name" value="NICOTINATE-NUCLEOTIDE--DIMETHYLBENZIMIDAZOLE PHOSPHORIBOSYLTRANSFERASE"/>
    <property type="match status" value="1"/>
</dbReference>
<dbReference type="RefSeq" id="WP_131449191.1">
    <property type="nucleotide sequence ID" value="NZ_SJZI01000042.1"/>
</dbReference>
<dbReference type="InterPro" id="IPR036087">
    <property type="entry name" value="Nict_dMeBzImd_PRibTrfase_sf"/>
</dbReference>
<name>A0A4R1BB92_9BACT</name>
<comment type="caution">
    <text evidence="11">The sequence shown here is derived from an EMBL/GenBank/DDBJ whole genome shotgun (WGS) entry which is preliminary data.</text>
</comment>
<evidence type="ECO:0000313" key="12">
    <source>
        <dbReference type="Proteomes" id="UP000295334"/>
    </source>
</evidence>
<dbReference type="SUPFAM" id="SSF52733">
    <property type="entry name" value="Nicotinate mononucleotide:5,6-dimethylbenzimidazole phosphoribosyltransferase (CobT)"/>
    <property type="match status" value="1"/>
</dbReference>
<evidence type="ECO:0000256" key="4">
    <source>
        <dbReference type="ARBA" id="ARBA00015486"/>
    </source>
</evidence>
<proteinExistence type="inferred from homology"/>
<dbReference type="HAMAP" id="MF_00230">
    <property type="entry name" value="CobT"/>
    <property type="match status" value="1"/>
</dbReference>
<comment type="catalytic activity">
    <reaction evidence="9 10">
        <text>5,6-dimethylbenzimidazole + nicotinate beta-D-ribonucleotide = alpha-ribazole 5'-phosphate + nicotinate + H(+)</text>
        <dbReference type="Rhea" id="RHEA:11196"/>
        <dbReference type="ChEBI" id="CHEBI:15378"/>
        <dbReference type="ChEBI" id="CHEBI:15890"/>
        <dbReference type="ChEBI" id="CHEBI:32544"/>
        <dbReference type="ChEBI" id="CHEBI:57502"/>
        <dbReference type="ChEBI" id="CHEBI:57918"/>
        <dbReference type="EC" id="2.4.2.21"/>
    </reaction>
</comment>
<evidence type="ECO:0000256" key="10">
    <source>
        <dbReference type="HAMAP-Rule" id="MF_00230"/>
    </source>
</evidence>